<dbReference type="OrthoDB" id="4640255at2"/>
<dbReference type="GO" id="GO:0003677">
    <property type="term" value="F:DNA binding"/>
    <property type="evidence" value="ECO:0007669"/>
    <property type="project" value="InterPro"/>
</dbReference>
<dbReference type="AlphaFoldDB" id="A0A239P9S8"/>
<dbReference type="Gene3D" id="1.10.260.40">
    <property type="entry name" value="lambda repressor-like DNA-binding domains"/>
    <property type="match status" value="1"/>
</dbReference>
<evidence type="ECO:0000313" key="1">
    <source>
        <dbReference type="EMBL" id="SNT63886.1"/>
    </source>
</evidence>
<accession>A0A239P9S8</accession>
<protein>
    <recommendedName>
        <fullName evidence="3">Helix-turn-helix</fullName>
    </recommendedName>
</protein>
<dbReference type="SUPFAM" id="SSF47413">
    <property type="entry name" value="lambda repressor-like DNA-binding domains"/>
    <property type="match status" value="1"/>
</dbReference>
<dbReference type="EMBL" id="FZPH01000016">
    <property type="protein sequence ID" value="SNT63886.1"/>
    <property type="molecule type" value="Genomic_DNA"/>
</dbReference>
<keyword evidence="2" id="KW-1185">Reference proteome</keyword>
<name>A0A239P9S8_9ACTN</name>
<evidence type="ECO:0000313" key="2">
    <source>
        <dbReference type="Proteomes" id="UP000198362"/>
    </source>
</evidence>
<proteinExistence type="predicted"/>
<dbReference type="RefSeq" id="WP_144022856.1">
    <property type="nucleotide sequence ID" value="NZ_FZPH01000016.1"/>
</dbReference>
<sequence length="203" mass="21526">MTSDDRSPSFYEERAATAQGRLGLAAAAAAASVSRLLHAAKVSSGLTSKDIAGELAVTEGRVSQVLSGDGNLHIATVARFVRAMGYELRIGAVPVEGDRPPLDVIGRRPRRKTTEQAEKTFEVFLQTFLTHEGPVKVPMVVAADDVLRATPHGTPTQVARVTVSPRGHVRRVPTPPRADGWTTGAVELTGGVEMRSPGLAKTE</sequence>
<organism evidence="1 2">
    <name type="scientific">Asanoa hainanensis</name>
    <dbReference type="NCBI Taxonomy" id="560556"/>
    <lineage>
        <taxon>Bacteria</taxon>
        <taxon>Bacillati</taxon>
        <taxon>Actinomycetota</taxon>
        <taxon>Actinomycetes</taxon>
        <taxon>Micromonosporales</taxon>
        <taxon>Micromonosporaceae</taxon>
        <taxon>Asanoa</taxon>
    </lineage>
</organism>
<evidence type="ECO:0008006" key="3">
    <source>
        <dbReference type="Google" id="ProtNLM"/>
    </source>
</evidence>
<reference evidence="1 2" key="1">
    <citation type="submission" date="2017-06" db="EMBL/GenBank/DDBJ databases">
        <authorList>
            <person name="Kim H.J."/>
            <person name="Triplett B.A."/>
        </authorList>
    </citation>
    <scope>NUCLEOTIDE SEQUENCE [LARGE SCALE GENOMIC DNA]</scope>
    <source>
        <strain evidence="1 2">CGMCC 4.5593</strain>
    </source>
</reference>
<dbReference type="InterPro" id="IPR010982">
    <property type="entry name" value="Lambda_DNA-bd_dom_sf"/>
</dbReference>
<dbReference type="Proteomes" id="UP000198362">
    <property type="component" value="Unassembled WGS sequence"/>
</dbReference>
<gene>
    <name evidence="1" type="ORF">SAMN05421812_11614</name>
</gene>